<evidence type="ECO:0000313" key="2">
    <source>
        <dbReference type="Proteomes" id="UP001168098"/>
    </source>
</evidence>
<dbReference type="Pfam" id="PF14223">
    <property type="entry name" value="Retrotran_gag_2"/>
    <property type="match status" value="1"/>
</dbReference>
<dbReference type="PANTHER" id="PTHR47481:SF22">
    <property type="entry name" value="RETROTRANSPOSON GAG DOMAIN-CONTAINING PROTEIN"/>
    <property type="match status" value="1"/>
</dbReference>
<accession>A0AA38YYU0</accession>
<evidence type="ECO:0008006" key="3">
    <source>
        <dbReference type="Google" id="ProtNLM"/>
    </source>
</evidence>
<reference evidence="1 2" key="1">
    <citation type="journal article" date="2023" name="BMC Biotechnol.">
        <title>Vitis rotundifolia cv Carlos genome sequencing.</title>
        <authorList>
            <person name="Huff M."/>
            <person name="Hulse-Kemp A."/>
            <person name="Scheffler B."/>
            <person name="Youngblood R."/>
            <person name="Simpson S."/>
            <person name="Babiker E."/>
            <person name="Staton M."/>
        </authorList>
    </citation>
    <scope>NUCLEOTIDE SEQUENCE [LARGE SCALE GENOMIC DNA]</scope>
    <source>
        <tissue evidence="1">Leaf</tissue>
    </source>
</reference>
<organism evidence="1 2">
    <name type="scientific">Vitis rotundifolia</name>
    <name type="common">Muscadine grape</name>
    <dbReference type="NCBI Taxonomy" id="103349"/>
    <lineage>
        <taxon>Eukaryota</taxon>
        <taxon>Viridiplantae</taxon>
        <taxon>Streptophyta</taxon>
        <taxon>Embryophyta</taxon>
        <taxon>Tracheophyta</taxon>
        <taxon>Spermatophyta</taxon>
        <taxon>Magnoliopsida</taxon>
        <taxon>eudicotyledons</taxon>
        <taxon>Gunneridae</taxon>
        <taxon>Pentapetalae</taxon>
        <taxon>rosids</taxon>
        <taxon>Vitales</taxon>
        <taxon>Vitaceae</taxon>
        <taxon>Viteae</taxon>
        <taxon>Vitis</taxon>
    </lineage>
</organism>
<dbReference type="EMBL" id="JARBHA010000016">
    <property type="protein sequence ID" value="KAJ9679159.1"/>
    <property type="molecule type" value="Genomic_DNA"/>
</dbReference>
<proteinExistence type="predicted"/>
<comment type="caution">
    <text evidence="1">The sequence shown here is derived from an EMBL/GenBank/DDBJ whole genome shotgun (WGS) entry which is preliminary data.</text>
</comment>
<gene>
    <name evidence="1" type="ORF">PVL29_021170</name>
</gene>
<sequence length="103" mass="11891">MVTSLETSSDSSFPLNPIISLSSQLVMVKLTDENFLIWKQQSLNLEYVTWQRQNQLLVSWLLSSMSESILPQMVGCSTANDIWRTLDKVFAIRCKTKIMQYKL</sequence>
<dbReference type="PANTHER" id="PTHR47481">
    <property type="match status" value="1"/>
</dbReference>
<dbReference type="Proteomes" id="UP001168098">
    <property type="component" value="Unassembled WGS sequence"/>
</dbReference>
<name>A0AA38YYU0_VITRO</name>
<evidence type="ECO:0000313" key="1">
    <source>
        <dbReference type="EMBL" id="KAJ9679159.1"/>
    </source>
</evidence>
<keyword evidence="2" id="KW-1185">Reference proteome</keyword>
<dbReference type="AlphaFoldDB" id="A0AA38YYU0"/>
<protein>
    <recommendedName>
        <fullName evidence="3">Retrotransposon Copia-like N-terminal domain-containing protein</fullName>
    </recommendedName>
</protein>